<gene>
    <name evidence="2" type="ORF">IAB08_08130</name>
</gene>
<organism evidence="2 3">
    <name type="scientific">Candidatus Pullibacteroides excrementavium</name>
    <dbReference type="NCBI Taxonomy" id="2840905"/>
    <lineage>
        <taxon>Bacteria</taxon>
        <taxon>Pseudomonadati</taxon>
        <taxon>Bacteroidota</taxon>
        <taxon>Bacteroidia</taxon>
        <taxon>Bacteroidales</taxon>
        <taxon>Candidatus Pullibacteroides</taxon>
    </lineage>
</organism>
<protein>
    <submittedName>
        <fullName evidence="2">MBL fold metallo-hydrolase</fullName>
    </submittedName>
</protein>
<dbReference type="EMBL" id="JADIMZ010000120">
    <property type="protein sequence ID" value="MBO8433238.1"/>
    <property type="molecule type" value="Genomic_DNA"/>
</dbReference>
<dbReference type="CDD" id="cd16279">
    <property type="entry name" value="metallo-hydrolase-like_MBL-fold"/>
    <property type="match status" value="1"/>
</dbReference>
<dbReference type="InterPro" id="IPR001279">
    <property type="entry name" value="Metallo-B-lactamas"/>
</dbReference>
<dbReference type="AlphaFoldDB" id="A0A9D9H3D5"/>
<evidence type="ECO:0000313" key="3">
    <source>
        <dbReference type="Proteomes" id="UP000823612"/>
    </source>
</evidence>
<dbReference type="PANTHER" id="PTHR42663">
    <property type="entry name" value="HYDROLASE C777.06C-RELATED-RELATED"/>
    <property type="match status" value="1"/>
</dbReference>
<comment type="caution">
    <text evidence="2">The sequence shown here is derived from an EMBL/GenBank/DDBJ whole genome shotgun (WGS) entry which is preliminary data.</text>
</comment>
<evidence type="ECO:0000313" key="2">
    <source>
        <dbReference type="EMBL" id="MBO8433238.1"/>
    </source>
</evidence>
<sequence>MSRLTFLGTGTSQGVPIIGCHCPVCQSSDNHDKRLRTSALVSTDQVQVVIDAGPDFRYQMLRAGVENVDAILLTHPHRDHVGGLDDVRPFNYYQKHPMPVYGNAITLKALRTTIPYAFAEHRYPGAPEFALYEVDDKPFRVGDLEILPFEVMHYKLPITAYRMGDLVYITDAKFISRTSVEKIKGCKTLVVNALRKEPHLSHFSLSDALALIEEVRPERAYLTHIGHTMGYAAVSAELPAGVEMAYDGLAIDF</sequence>
<reference evidence="2" key="1">
    <citation type="submission" date="2020-10" db="EMBL/GenBank/DDBJ databases">
        <authorList>
            <person name="Gilroy R."/>
        </authorList>
    </citation>
    <scope>NUCLEOTIDE SEQUENCE</scope>
    <source>
        <strain evidence="2">2889</strain>
    </source>
</reference>
<dbReference type="Proteomes" id="UP000823612">
    <property type="component" value="Unassembled WGS sequence"/>
</dbReference>
<dbReference type="PANTHER" id="PTHR42663:SF6">
    <property type="entry name" value="HYDROLASE C777.06C-RELATED"/>
    <property type="match status" value="1"/>
</dbReference>
<dbReference type="Gene3D" id="3.60.15.10">
    <property type="entry name" value="Ribonuclease Z/Hydroxyacylglutathione hydrolase-like"/>
    <property type="match status" value="1"/>
</dbReference>
<dbReference type="SMART" id="SM00849">
    <property type="entry name" value="Lactamase_B"/>
    <property type="match status" value="1"/>
</dbReference>
<name>A0A9D9H3D5_9BACT</name>
<feature type="domain" description="Metallo-beta-lactamase" evidence="1">
    <location>
        <begin position="35"/>
        <end position="224"/>
    </location>
</feature>
<proteinExistence type="predicted"/>
<dbReference type="SUPFAM" id="SSF56281">
    <property type="entry name" value="Metallo-hydrolase/oxidoreductase"/>
    <property type="match status" value="1"/>
</dbReference>
<reference evidence="2" key="2">
    <citation type="journal article" date="2021" name="PeerJ">
        <title>Extensive microbial diversity within the chicken gut microbiome revealed by metagenomics and culture.</title>
        <authorList>
            <person name="Gilroy R."/>
            <person name="Ravi A."/>
            <person name="Getino M."/>
            <person name="Pursley I."/>
            <person name="Horton D.L."/>
            <person name="Alikhan N.F."/>
            <person name="Baker D."/>
            <person name="Gharbi K."/>
            <person name="Hall N."/>
            <person name="Watson M."/>
            <person name="Adriaenssens E.M."/>
            <person name="Foster-Nyarko E."/>
            <person name="Jarju S."/>
            <person name="Secka A."/>
            <person name="Antonio M."/>
            <person name="Oren A."/>
            <person name="Chaudhuri R.R."/>
            <person name="La Ragione R."/>
            <person name="Hildebrand F."/>
            <person name="Pallen M.J."/>
        </authorList>
    </citation>
    <scope>NUCLEOTIDE SEQUENCE</scope>
    <source>
        <strain evidence="2">2889</strain>
    </source>
</reference>
<dbReference type="InterPro" id="IPR036866">
    <property type="entry name" value="RibonucZ/Hydroxyglut_hydro"/>
</dbReference>
<accession>A0A9D9H3D5</accession>
<evidence type="ECO:0000259" key="1">
    <source>
        <dbReference type="SMART" id="SM00849"/>
    </source>
</evidence>
<dbReference type="Pfam" id="PF12706">
    <property type="entry name" value="Lactamase_B_2"/>
    <property type="match status" value="1"/>
</dbReference>